<dbReference type="OrthoDB" id="1099916at2"/>
<feature type="domain" description="FecR protein" evidence="2">
    <location>
        <begin position="158"/>
        <end position="245"/>
    </location>
</feature>
<evidence type="ECO:0000256" key="1">
    <source>
        <dbReference type="SAM" id="Phobius"/>
    </source>
</evidence>
<keyword evidence="1" id="KW-0812">Transmembrane</keyword>
<gene>
    <name evidence="4" type="ORF">SAMN04488057_12126</name>
</gene>
<keyword evidence="1" id="KW-0472">Membrane</keyword>
<keyword evidence="5" id="KW-1185">Reference proteome</keyword>
<evidence type="ECO:0000259" key="2">
    <source>
        <dbReference type="Pfam" id="PF04773"/>
    </source>
</evidence>
<dbReference type="PANTHER" id="PTHR30273">
    <property type="entry name" value="PERIPLASMIC SIGNAL SENSOR AND SIGMA FACTOR ACTIVATOR FECR-RELATED"/>
    <property type="match status" value="1"/>
</dbReference>
<sequence length="363" mass="41035">MDIYNDTVKSLVLNPEFRKWVLYPDPELNKTWKQYLSANPASVTDVELARELILELFSNQYPLQNKEYKEIWDKIETETTKEDQQKQFGKVVPIRQGMVQAQITSTKAAFQLGYFWRIASILLVALGLGFLASRYMLPEPTAEIPQPVKNVVFNNPPGVKSSISLADGTRVMLNAGSSLSYEENRFKAVRDVFLEGEAYFEVAHDPDRPFTVHAGGVNTTALGTSFNIMAYKGEKQMISLVTGKVSIAFPDLKNEEILLAPKEAISISTDKRLISRTEFDEDAILAWTRKTILFDDTKLAEAIRALENWYGVRIHFQNQPKPGMHLSGKFHNETLENVLEGLSYTAGIDFLIGKDQVSIKFNK</sequence>
<dbReference type="InterPro" id="IPR012373">
    <property type="entry name" value="Ferrdict_sens_TM"/>
</dbReference>
<dbReference type="GO" id="GO:0016989">
    <property type="term" value="F:sigma factor antagonist activity"/>
    <property type="evidence" value="ECO:0007669"/>
    <property type="project" value="TreeGrafter"/>
</dbReference>
<accession>A0A1M7QNR6</accession>
<dbReference type="Gene3D" id="2.60.120.1440">
    <property type="match status" value="1"/>
</dbReference>
<organism evidence="4 5">
    <name type="scientific">Cyclobacterium lianum</name>
    <dbReference type="NCBI Taxonomy" id="388280"/>
    <lineage>
        <taxon>Bacteria</taxon>
        <taxon>Pseudomonadati</taxon>
        <taxon>Bacteroidota</taxon>
        <taxon>Cytophagia</taxon>
        <taxon>Cytophagales</taxon>
        <taxon>Cyclobacteriaceae</taxon>
        <taxon>Cyclobacterium</taxon>
    </lineage>
</organism>
<dbReference type="PIRSF" id="PIRSF018266">
    <property type="entry name" value="FecR"/>
    <property type="match status" value="1"/>
</dbReference>
<dbReference type="STRING" id="388280.SAMN04488057_12126"/>
<dbReference type="PANTHER" id="PTHR30273:SF2">
    <property type="entry name" value="PROTEIN FECR"/>
    <property type="match status" value="1"/>
</dbReference>
<feature type="transmembrane region" description="Helical" evidence="1">
    <location>
        <begin position="114"/>
        <end position="137"/>
    </location>
</feature>
<dbReference type="AlphaFoldDB" id="A0A1M7QNR6"/>
<evidence type="ECO:0000313" key="4">
    <source>
        <dbReference type="EMBL" id="SHN33123.1"/>
    </source>
</evidence>
<dbReference type="Gene3D" id="3.55.50.30">
    <property type="match status" value="1"/>
</dbReference>
<protein>
    <submittedName>
        <fullName evidence="4">FecR family protein</fullName>
    </submittedName>
</protein>
<proteinExistence type="predicted"/>
<reference evidence="4 5" key="1">
    <citation type="submission" date="2016-11" db="EMBL/GenBank/DDBJ databases">
        <authorList>
            <person name="Jaros S."/>
            <person name="Januszkiewicz K."/>
            <person name="Wedrychowicz H."/>
        </authorList>
    </citation>
    <scope>NUCLEOTIDE SEQUENCE [LARGE SCALE GENOMIC DNA]</scope>
    <source>
        <strain evidence="4 5">CGMCC 1.6102</strain>
    </source>
</reference>
<dbReference type="Pfam" id="PF04773">
    <property type="entry name" value="FecR"/>
    <property type="match status" value="1"/>
</dbReference>
<dbReference type="InterPro" id="IPR032508">
    <property type="entry name" value="FecR_C"/>
</dbReference>
<evidence type="ECO:0000259" key="3">
    <source>
        <dbReference type="Pfam" id="PF16344"/>
    </source>
</evidence>
<feature type="domain" description="Protein FecR C-terminal" evidence="3">
    <location>
        <begin position="292"/>
        <end position="358"/>
    </location>
</feature>
<dbReference type="EMBL" id="FRCY01000021">
    <property type="protein sequence ID" value="SHN33123.1"/>
    <property type="molecule type" value="Genomic_DNA"/>
</dbReference>
<dbReference type="Proteomes" id="UP000184513">
    <property type="component" value="Unassembled WGS sequence"/>
</dbReference>
<dbReference type="RefSeq" id="WP_073097882.1">
    <property type="nucleotide sequence ID" value="NZ_FRCY01000021.1"/>
</dbReference>
<name>A0A1M7QNR6_9BACT</name>
<keyword evidence="1" id="KW-1133">Transmembrane helix</keyword>
<evidence type="ECO:0000313" key="5">
    <source>
        <dbReference type="Proteomes" id="UP000184513"/>
    </source>
</evidence>
<dbReference type="InterPro" id="IPR006860">
    <property type="entry name" value="FecR"/>
</dbReference>
<dbReference type="Pfam" id="PF16344">
    <property type="entry name" value="FecR_C"/>
    <property type="match status" value="1"/>
</dbReference>